<dbReference type="PANTHER" id="PTHR30250">
    <property type="entry name" value="PST FAMILY PREDICTED COLANIC ACID TRANSPORTER"/>
    <property type="match status" value="1"/>
</dbReference>
<keyword evidence="8" id="KW-1185">Reference proteome</keyword>
<feature type="transmembrane region" description="Helical" evidence="6">
    <location>
        <begin position="43"/>
        <end position="64"/>
    </location>
</feature>
<keyword evidence="2" id="KW-1003">Cell membrane</keyword>
<evidence type="ECO:0000256" key="2">
    <source>
        <dbReference type="ARBA" id="ARBA00022475"/>
    </source>
</evidence>
<feature type="transmembrane region" description="Helical" evidence="6">
    <location>
        <begin position="410"/>
        <end position="430"/>
    </location>
</feature>
<feature type="transmembrane region" description="Helical" evidence="6">
    <location>
        <begin position="291"/>
        <end position="315"/>
    </location>
</feature>
<reference evidence="7 8" key="1">
    <citation type="submission" date="2023-10" db="EMBL/GenBank/DDBJ databases">
        <title>A novel Glycoside Hydrolase 43-Like Enzyme from Clostrdium boliviensis is an Endo-xylanase, and a Candidate for Xylooligosaccharides Production from Different Xylan Substrates.</title>
        <authorList>
            <person name="Alvarez M.T."/>
            <person name="Rocabado-Villegas L.R."/>
            <person name="Salas-Veizaga D.M."/>
            <person name="Linares-Pasten J.A."/>
            <person name="Gudmundsdottir E.E."/>
            <person name="Hreggvidsson G.O."/>
            <person name="Adlercreutz P."/>
            <person name="Nordberg Karlsson E."/>
        </authorList>
    </citation>
    <scope>NUCLEOTIDE SEQUENCE [LARGE SCALE GENOMIC DNA]</scope>
    <source>
        <strain evidence="7 8">E-1</strain>
    </source>
</reference>
<evidence type="ECO:0000256" key="4">
    <source>
        <dbReference type="ARBA" id="ARBA00022989"/>
    </source>
</evidence>
<feature type="transmembrane region" description="Helical" evidence="6">
    <location>
        <begin position="327"/>
        <end position="346"/>
    </location>
</feature>
<keyword evidence="4 6" id="KW-1133">Transmembrane helix</keyword>
<protein>
    <submittedName>
        <fullName evidence="7">Oligosaccharide flippase family protein</fullName>
    </submittedName>
</protein>
<feature type="transmembrane region" description="Helical" evidence="6">
    <location>
        <begin position="85"/>
        <end position="107"/>
    </location>
</feature>
<sequence>MKSNRNKYLIKNTLIFTLGNLGSKLITFFLIPLYTNTLSTSQYGMIDLVATVSTVVAPILTINICESVMRFALDKDADQRQITHIGTYIFIFACLFGFLIIPICSLFDQTAPYAILIYFYVISLAASQLYLCDLRGKELLLYYSIGNVLHTFLITVFNIVFLLVLRMEIEGYLLAFIIGSLMTAAYAFIVGKGYKSLKPKRINKKLLISMSKYSIVLIPNSFMWWIMNASDRIMVTSMVGIAANGIYAVSYKLPALVSTLTSIFNQAWSYSAIREDGACDETEYNNRVFKLLIGIVMLIGIGILTFVKPFLSIYVSEEFFPAWKYTPFLIIGYVYLTLGSFMATSYTVHKDSFGYLFSGMFGAVFNIALNFIFIPLINVYGAAITTGMSYFLVFLFRLIHTRKYMKYRIVNVEFILGSVILFISSFAIYLNSQIGFTIQILLFGIAVCFFGKPWVLMLRKLVNVKRRK</sequence>
<keyword evidence="5 6" id="KW-0472">Membrane</keyword>
<feature type="transmembrane region" description="Helical" evidence="6">
    <location>
        <begin position="206"/>
        <end position="227"/>
    </location>
</feature>
<feature type="transmembrane region" description="Helical" evidence="6">
    <location>
        <begin position="113"/>
        <end position="132"/>
    </location>
</feature>
<feature type="transmembrane region" description="Helical" evidence="6">
    <location>
        <begin position="379"/>
        <end position="398"/>
    </location>
</feature>
<dbReference type="RefSeq" id="WP_318065949.1">
    <property type="nucleotide sequence ID" value="NZ_JAWONS010000280.1"/>
</dbReference>
<evidence type="ECO:0000256" key="1">
    <source>
        <dbReference type="ARBA" id="ARBA00004651"/>
    </source>
</evidence>
<feature type="transmembrane region" description="Helical" evidence="6">
    <location>
        <begin position="171"/>
        <end position="194"/>
    </location>
</feature>
<gene>
    <name evidence="7" type="ORF">RZO55_19495</name>
</gene>
<evidence type="ECO:0000313" key="8">
    <source>
        <dbReference type="Proteomes" id="UP001276854"/>
    </source>
</evidence>
<evidence type="ECO:0000256" key="6">
    <source>
        <dbReference type="SAM" id="Phobius"/>
    </source>
</evidence>
<feature type="transmembrane region" description="Helical" evidence="6">
    <location>
        <begin position="139"/>
        <end position="165"/>
    </location>
</feature>
<keyword evidence="3 6" id="KW-0812">Transmembrane</keyword>
<name>A0ABU4GQA0_9CLOT</name>
<dbReference type="Pfam" id="PF01943">
    <property type="entry name" value="Polysacc_synt"/>
    <property type="match status" value="1"/>
</dbReference>
<accession>A0ABU4GQA0</accession>
<evidence type="ECO:0000256" key="5">
    <source>
        <dbReference type="ARBA" id="ARBA00023136"/>
    </source>
</evidence>
<feature type="transmembrane region" description="Helical" evidence="6">
    <location>
        <begin position="233"/>
        <end position="251"/>
    </location>
</feature>
<dbReference type="EMBL" id="JAWONS010000280">
    <property type="protein sequence ID" value="MDW2799763.1"/>
    <property type="molecule type" value="Genomic_DNA"/>
</dbReference>
<dbReference type="Proteomes" id="UP001276854">
    <property type="component" value="Unassembled WGS sequence"/>
</dbReference>
<feature type="transmembrane region" description="Helical" evidence="6">
    <location>
        <begin position="436"/>
        <end position="458"/>
    </location>
</feature>
<proteinExistence type="predicted"/>
<evidence type="ECO:0000256" key="3">
    <source>
        <dbReference type="ARBA" id="ARBA00022692"/>
    </source>
</evidence>
<comment type="subcellular location">
    <subcellularLocation>
        <location evidence="1">Cell membrane</location>
        <topology evidence="1">Multi-pass membrane protein</topology>
    </subcellularLocation>
</comment>
<evidence type="ECO:0000313" key="7">
    <source>
        <dbReference type="EMBL" id="MDW2799763.1"/>
    </source>
</evidence>
<dbReference type="PANTHER" id="PTHR30250:SF11">
    <property type="entry name" value="O-ANTIGEN TRANSPORTER-RELATED"/>
    <property type="match status" value="1"/>
</dbReference>
<dbReference type="InterPro" id="IPR050833">
    <property type="entry name" value="Poly_Biosynth_Transport"/>
</dbReference>
<comment type="caution">
    <text evidence="7">The sequence shown here is derived from an EMBL/GenBank/DDBJ whole genome shotgun (WGS) entry which is preliminary data.</text>
</comment>
<organism evidence="7 8">
    <name type="scientific">Clostridium boliviensis</name>
    <dbReference type="NCBI Taxonomy" id="318465"/>
    <lineage>
        <taxon>Bacteria</taxon>
        <taxon>Bacillati</taxon>
        <taxon>Bacillota</taxon>
        <taxon>Clostridia</taxon>
        <taxon>Eubacteriales</taxon>
        <taxon>Clostridiaceae</taxon>
        <taxon>Clostridium</taxon>
    </lineage>
</organism>
<dbReference type="InterPro" id="IPR002797">
    <property type="entry name" value="Polysacc_synth"/>
</dbReference>
<feature type="transmembrane region" description="Helical" evidence="6">
    <location>
        <begin position="353"/>
        <end position="373"/>
    </location>
</feature>
<feature type="transmembrane region" description="Helical" evidence="6">
    <location>
        <begin position="12"/>
        <end position="31"/>
    </location>
</feature>